<sequence length="76" mass="8534">MGTKELHAPKYSAFCRLCPANHVTTQECTLVQRQQQKGSPLSAEELQAWIDPRWMIPVSCANEYQDVANAVEVVSE</sequence>
<reference evidence="1 2" key="1">
    <citation type="journal article" date="2016" name="Nat. Commun.">
        <title>Thousands of microbial genomes shed light on interconnected biogeochemical processes in an aquifer system.</title>
        <authorList>
            <person name="Anantharaman K."/>
            <person name="Brown C.T."/>
            <person name="Hug L.A."/>
            <person name="Sharon I."/>
            <person name="Castelle C.J."/>
            <person name="Probst A.J."/>
            <person name="Thomas B.C."/>
            <person name="Singh A."/>
            <person name="Wilkins M.J."/>
            <person name="Karaoz U."/>
            <person name="Brodie E.L."/>
            <person name="Williams K.H."/>
            <person name="Hubbard S.S."/>
            <person name="Banfield J.F."/>
        </authorList>
    </citation>
    <scope>NUCLEOTIDE SEQUENCE [LARGE SCALE GENOMIC DNA]</scope>
</reference>
<gene>
    <name evidence="1" type="ORF">A2363_02930</name>
</gene>
<name>A0A1F6BCD9_9BACT</name>
<organism evidence="1 2">
    <name type="scientific">Candidatus Gottesmanbacteria bacterium RIFOXYB1_FULL_47_11</name>
    <dbReference type="NCBI Taxonomy" id="1798401"/>
    <lineage>
        <taxon>Bacteria</taxon>
        <taxon>Candidatus Gottesmaniibacteriota</taxon>
    </lineage>
</organism>
<dbReference type="AlphaFoldDB" id="A0A1F6BCD9"/>
<dbReference type="Proteomes" id="UP000176186">
    <property type="component" value="Unassembled WGS sequence"/>
</dbReference>
<protein>
    <submittedName>
        <fullName evidence="1">Uncharacterized protein</fullName>
    </submittedName>
</protein>
<proteinExistence type="predicted"/>
<dbReference type="EMBL" id="MFKE01000026">
    <property type="protein sequence ID" value="OGG34614.1"/>
    <property type="molecule type" value="Genomic_DNA"/>
</dbReference>
<comment type="caution">
    <text evidence="1">The sequence shown here is derived from an EMBL/GenBank/DDBJ whole genome shotgun (WGS) entry which is preliminary data.</text>
</comment>
<evidence type="ECO:0000313" key="1">
    <source>
        <dbReference type="EMBL" id="OGG34614.1"/>
    </source>
</evidence>
<evidence type="ECO:0000313" key="2">
    <source>
        <dbReference type="Proteomes" id="UP000176186"/>
    </source>
</evidence>
<accession>A0A1F6BCD9</accession>